<evidence type="ECO:0000313" key="6">
    <source>
        <dbReference type="Proteomes" id="UP001500298"/>
    </source>
</evidence>
<dbReference type="RefSeq" id="WP_345374364.1">
    <property type="nucleotide sequence ID" value="NZ_BAABJX010000058.1"/>
</dbReference>
<gene>
    <name evidence="5" type="ORF">GCM10023331_36030</name>
</gene>
<keyword evidence="6" id="KW-1185">Reference proteome</keyword>
<evidence type="ECO:0000256" key="2">
    <source>
        <dbReference type="ARBA" id="ARBA00022617"/>
    </source>
</evidence>
<keyword evidence="2" id="KW-0479">Metal-binding</keyword>
<name>A0ABP9DIX6_9BACT</name>
<comment type="subcellular location">
    <subcellularLocation>
        <location evidence="1">Membrane</location>
    </subcellularLocation>
</comment>
<dbReference type="EMBL" id="BAABJX010000058">
    <property type="protein sequence ID" value="GAA4848111.1"/>
    <property type="molecule type" value="Genomic_DNA"/>
</dbReference>
<dbReference type="InterPro" id="IPR004329">
    <property type="entry name" value="CcmE"/>
</dbReference>
<dbReference type="SUPFAM" id="SSF82093">
    <property type="entry name" value="Heme chaperone CcmE"/>
    <property type="match status" value="1"/>
</dbReference>
<evidence type="ECO:0000256" key="1">
    <source>
        <dbReference type="ARBA" id="ARBA00004370"/>
    </source>
</evidence>
<dbReference type="Pfam" id="PF03100">
    <property type="entry name" value="CcmE"/>
    <property type="match status" value="1"/>
</dbReference>
<dbReference type="Gene3D" id="2.40.50.140">
    <property type="entry name" value="Nucleic acid-binding proteins"/>
    <property type="match status" value="1"/>
</dbReference>
<reference evidence="6" key="1">
    <citation type="journal article" date="2019" name="Int. J. Syst. Evol. Microbiol.">
        <title>The Global Catalogue of Microorganisms (GCM) 10K type strain sequencing project: providing services to taxonomists for standard genome sequencing and annotation.</title>
        <authorList>
            <consortium name="The Broad Institute Genomics Platform"/>
            <consortium name="The Broad Institute Genome Sequencing Center for Infectious Disease"/>
            <person name="Wu L."/>
            <person name="Ma J."/>
        </authorList>
    </citation>
    <scope>NUCLEOTIDE SEQUENCE [LARGE SCALE GENOMIC DNA]</scope>
    <source>
        <strain evidence="6">JCM 18326</strain>
    </source>
</reference>
<keyword evidence="2" id="KW-0349">Heme</keyword>
<organism evidence="5 6">
    <name type="scientific">Algivirga pacifica</name>
    <dbReference type="NCBI Taxonomy" id="1162670"/>
    <lineage>
        <taxon>Bacteria</taxon>
        <taxon>Pseudomonadati</taxon>
        <taxon>Bacteroidota</taxon>
        <taxon>Cytophagia</taxon>
        <taxon>Cytophagales</taxon>
        <taxon>Flammeovirgaceae</taxon>
        <taxon>Algivirga</taxon>
    </lineage>
</organism>
<dbReference type="Proteomes" id="UP001500298">
    <property type="component" value="Unassembled WGS sequence"/>
</dbReference>
<evidence type="ECO:0000256" key="3">
    <source>
        <dbReference type="ARBA" id="ARBA00022748"/>
    </source>
</evidence>
<evidence type="ECO:0000313" key="5">
    <source>
        <dbReference type="EMBL" id="GAA4848111.1"/>
    </source>
</evidence>
<dbReference type="InterPro" id="IPR036127">
    <property type="entry name" value="CcmE-like_sf"/>
</dbReference>
<sequence>MKISSIIGLIVIAVGIAVVVTTSGDASEYVSFQEAYTKAANGDDAKVHVIGELLKNDNNEVIGIEYNPSIDANYLGFTLVDENHEAHKVVCFNPPASMKDFEKSEKVVVIGRASKDGNFVASKILMKCPSKYEEKQL</sequence>
<evidence type="ECO:0008006" key="7">
    <source>
        <dbReference type="Google" id="ProtNLM"/>
    </source>
</evidence>
<proteinExistence type="predicted"/>
<protein>
    <recommendedName>
        <fullName evidence="7">Cytochrome C biogenesis protein</fullName>
    </recommendedName>
</protein>
<accession>A0ABP9DIX6</accession>
<comment type="caution">
    <text evidence="5">The sequence shown here is derived from an EMBL/GenBank/DDBJ whole genome shotgun (WGS) entry which is preliminary data.</text>
</comment>
<evidence type="ECO:0000256" key="4">
    <source>
        <dbReference type="ARBA" id="ARBA00023136"/>
    </source>
</evidence>
<keyword evidence="2" id="KW-0408">Iron</keyword>
<keyword evidence="4" id="KW-0472">Membrane</keyword>
<keyword evidence="3" id="KW-0201">Cytochrome c-type biogenesis</keyword>
<dbReference type="InterPro" id="IPR012340">
    <property type="entry name" value="NA-bd_OB-fold"/>
</dbReference>